<comment type="caution">
    <text evidence="1">The sequence shown here is derived from an EMBL/GenBank/DDBJ whole genome shotgun (WGS) entry which is preliminary data.</text>
</comment>
<accession>A0ACC0LA61</accession>
<evidence type="ECO:0000313" key="1">
    <source>
        <dbReference type="EMBL" id="KAI8525435.1"/>
    </source>
</evidence>
<dbReference type="EMBL" id="CM046400">
    <property type="protein sequence ID" value="KAI8525435.1"/>
    <property type="molecule type" value="Genomic_DNA"/>
</dbReference>
<proteinExistence type="predicted"/>
<evidence type="ECO:0000313" key="2">
    <source>
        <dbReference type="Proteomes" id="UP001062846"/>
    </source>
</evidence>
<organism evidence="1 2">
    <name type="scientific">Rhododendron molle</name>
    <name type="common">Chinese azalea</name>
    <name type="synonym">Azalea mollis</name>
    <dbReference type="NCBI Taxonomy" id="49168"/>
    <lineage>
        <taxon>Eukaryota</taxon>
        <taxon>Viridiplantae</taxon>
        <taxon>Streptophyta</taxon>
        <taxon>Embryophyta</taxon>
        <taxon>Tracheophyta</taxon>
        <taxon>Spermatophyta</taxon>
        <taxon>Magnoliopsida</taxon>
        <taxon>eudicotyledons</taxon>
        <taxon>Gunneridae</taxon>
        <taxon>Pentapetalae</taxon>
        <taxon>asterids</taxon>
        <taxon>Ericales</taxon>
        <taxon>Ericaceae</taxon>
        <taxon>Ericoideae</taxon>
        <taxon>Rhodoreae</taxon>
        <taxon>Rhododendron</taxon>
    </lineage>
</organism>
<protein>
    <submittedName>
        <fullName evidence="1">Uncharacterized protein</fullName>
    </submittedName>
</protein>
<sequence length="236" mass="26268">MDVVRFLLYVIEKIVCGALVSKRGIGGHLQIIHDMLCAIPVKKLLQKGLVSAFWLSSLLKEGCFIDIKQMVGSEAYSYFELTHQPSSHTSDGSGTLLSSSTESSYNSDQGSGNEDGKEASYIIYEESSDEVDFLKEAPSKQELECQAEIVFFSIPVLQCSIYAARKSFSFTCLLFSLQPKDVRFIDVSMVPWTPSNTNFGQMRGNLWRRHAEKFLKHSISAGIRCVQLNQGAATQD</sequence>
<dbReference type="Proteomes" id="UP001062846">
    <property type="component" value="Chromosome 13"/>
</dbReference>
<reference evidence="1" key="1">
    <citation type="submission" date="2022-02" db="EMBL/GenBank/DDBJ databases">
        <title>Plant Genome Project.</title>
        <authorList>
            <person name="Zhang R.-G."/>
        </authorList>
    </citation>
    <scope>NUCLEOTIDE SEQUENCE</scope>
    <source>
        <strain evidence="1">AT1</strain>
    </source>
</reference>
<keyword evidence="2" id="KW-1185">Reference proteome</keyword>
<name>A0ACC0LA61_RHOML</name>
<gene>
    <name evidence="1" type="ORF">RHMOL_Rhmol13G0230100</name>
</gene>